<dbReference type="Gene3D" id="3.40.50.150">
    <property type="entry name" value="Vaccinia Virus protein VP39"/>
    <property type="match status" value="1"/>
</dbReference>
<accession>A0ABS1CE49</accession>
<evidence type="ECO:0008006" key="8">
    <source>
        <dbReference type="Google" id="ProtNLM"/>
    </source>
</evidence>
<keyword evidence="7" id="KW-1185">Reference proteome</keyword>
<comment type="caution">
    <text evidence="6">The sequence shown here is derived from an EMBL/GenBank/DDBJ whole genome shotgun (WGS) entry which is preliminary data.</text>
</comment>
<dbReference type="Pfam" id="PF08100">
    <property type="entry name" value="Dimerisation"/>
    <property type="match status" value="1"/>
</dbReference>
<dbReference type="RefSeq" id="WP_200234778.1">
    <property type="nucleotide sequence ID" value="NZ_NRRV01000009.1"/>
</dbReference>
<sequence length="339" mass="35346">MSEAERVAASPDPAPLLALSTAHWGAQTLLTANRLGLFALLDEGPRTAESVAAALGTDARATHLLLNACAALGLLGNRGGLFGVSPLAEAYLVPGRPGYLGDALRYNDDLYAAWGHLAEAVRTGRPAVPAARYTGDDSAQTRHFVYGMHNRALGIGRALVGLVDLSGRQRLLDIGGGPGTYSALFAQQHPDLSATVVDLPGVAAVGAEIIAEMGVAERVRHVPGDYRVADLPGAQDAVLISGVFHRETAAYCRDLIERAREALVPGGLLVISDVFTDAGGAEPPFATLFGLNMLLTADDGGVHADADVAAWMTDAGFRDVQGQPFPTPLPHRIVQGVRG</sequence>
<dbReference type="PROSITE" id="PS51683">
    <property type="entry name" value="SAM_OMT_II"/>
    <property type="match status" value="1"/>
</dbReference>
<evidence type="ECO:0000313" key="7">
    <source>
        <dbReference type="Proteomes" id="UP000748752"/>
    </source>
</evidence>
<evidence type="ECO:0000259" key="4">
    <source>
        <dbReference type="Pfam" id="PF00891"/>
    </source>
</evidence>
<dbReference type="InterPro" id="IPR012967">
    <property type="entry name" value="COMT_dimerisation"/>
</dbReference>
<gene>
    <name evidence="6" type="ORF">CKO31_05375</name>
</gene>
<organism evidence="6 7">
    <name type="scientific">Thiohalocapsa halophila</name>
    <dbReference type="NCBI Taxonomy" id="69359"/>
    <lineage>
        <taxon>Bacteria</taxon>
        <taxon>Pseudomonadati</taxon>
        <taxon>Pseudomonadota</taxon>
        <taxon>Gammaproteobacteria</taxon>
        <taxon>Chromatiales</taxon>
        <taxon>Chromatiaceae</taxon>
        <taxon>Thiohalocapsa</taxon>
    </lineage>
</organism>
<keyword evidence="3" id="KW-0949">S-adenosyl-L-methionine</keyword>
<dbReference type="SUPFAM" id="SSF53335">
    <property type="entry name" value="S-adenosyl-L-methionine-dependent methyltransferases"/>
    <property type="match status" value="1"/>
</dbReference>
<dbReference type="EMBL" id="NRRV01000009">
    <property type="protein sequence ID" value="MBK1630182.1"/>
    <property type="molecule type" value="Genomic_DNA"/>
</dbReference>
<proteinExistence type="predicted"/>
<dbReference type="InterPro" id="IPR029063">
    <property type="entry name" value="SAM-dependent_MTases_sf"/>
</dbReference>
<evidence type="ECO:0000259" key="5">
    <source>
        <dbReference type="Pfam" id="PF08100"/>
    </source>
</evidence>
<dbReference type="InterPro" id="IPR036388">
    <property type="entry name" value="WH-like_DNA-bd_sf"/>
</dbReference>
<evidence type="ECO:0000256" key="3">
    <source>
        <dbReference type="ARBA" id="ARBA00022691"/>
    </source>
</evidence>
<name>A0ABS1CE49_9GAMM</name>
<keyword evidence="2" id="KW-0808">Transferase</keyword>
<evidence type="ECO:0000256" key="1">
    <source>
        <dbReference type="ARBA" id="ARBA00022603"/>
    </source>
</evidence>
<feature type="domain" description="O-methyltransferase dimerisation" evidence="5">
    <location>
        <begin position="20"/>
        <end position="93"/>
    </location>
</feature>
<evidence type="ECO:0000313" key="6">
    <source>
        <dbReference type="EMBL" id="MBK1630182.1"/>
    </source>
</evidence>
<dbReference type="SUPFAM" id="SSF46785">
    <property type="entry name" value="Winged helix' DNA-binding domain"/>
    <property type="match status" value="1"/>
</dbReference>
<feature type="domain" description="O-methyltransferase C-terminal" evidence="4">
    <location>
        <begin position="114"/>
        <end position="318"/>
    </location>
</feature>
<dbReference type="Gene3D" id="1.10.10.10">
    <property type="entry name" value="Winged helix-like DNA-binding domain superfamily/Winged helix DNA-binding domain"/>
    <property type="match status" value="1"/>
</dbReference>
<reference evidence="6 7" key="1">
    <citation type="journal article" date="2020" name="Microorganisms">
        <title>Osmotic Adaptation and Compatible Solute Biosynthesis of Phototrophic Bacteria as Revealed from Genome Analyses.</title>
        <authorList>
            <person name="Imhoff J.F."/>
            <person name="Rahn T."/>
            <person name="Kunzel S."/>
            <person name="Keller A."/>
            <person name="Neulinger S.C."/>
        </authorList>
    </citation>
    <scope>NUCLEOTIDE SEQUENCE [LARGE SCALE GENOMIC DNA]</scope>
    <source>
        <strain evidence="6 7">DSM 6210</strain>
    </source>
</reference>
<dbReference type="PANTHER" id="PTHR11746">
    <property type="entry name" value="O-METHYLTRANSFERASE"/>
    <property type="match status" value="1"/>
</dbReference>
<dbReference type="Proteomes" id="UP000748752">
    <property type="component" value="Unassembled WGS sequence"/>
</dbReference>
<dbReference type="InterPro" id="IPR001077">
    <property type="entry name" value="COMT_C"/>
</dbReference>
<dbReference type="InterPro" id="IPR036390">
    <property type="entry name" value="WH_DNA-bd_sf"/>
</dbReference>
<dbReference type="Pfam" id="PF00891">
    <property type="entry name" value="Methyltransf_2"/>
    <property type="match status" value="1"/>
</dbReference>
<keyword evidence="1" id="KW-0489">Methyltransferase</keyword>
<dbReference type="InterPro" id="IPR016461">
    <property type="entry name" value="COMT-like"/>
</dbReference>
<protein>
    <recommendedName>
        <fullName evidence="8">Methyltransferase domain-containing protein</fullName>
    </recommendedName>
</protein>
<evidence type="ECO:0000256" key="2">
    <source>
        <dbReference type="ARBA" id="ARBA00022679"/>
    </source>
</evidence>
<dbReference type="CDD" id="cd02440">
    <property type="entry name" value="AdoMet_MTases"/>
    <property type="match status" value="1"/>
</dbReference>